<name>A0A1W2TWI8_ROSNE</name>
<dbReference type="SUPFAM" id="SSF46565">
    <property type="entry name" value="Chaperone J-domain"/>
    <property type="match status" value="1"/>
</dbReference>
<feature type="compositionally biased region" description="Low complexity" evidence="1">
    <location>
        <begin position="77"/>
        <end position="94"/>
    </location>
</feature>
<dbReference type="InterPro" id="IPR001623">
    <property type="entry name" value="DnaJ_domain"/>
</dbReference>
<gene>
    <name evidence="3" type="ORF">SAMD00023353_9900120</name>
</gene>
<evidence type="ECO:0000313" key="4">
    <source>
        <dbReference type="Proteomes" id="UP000054516"/>
    </source>
</evidence>
<evidence type="ECO:0000313" key="3">
    <source>
        <dbReference type="EMBL" id="GAP92994.1"/>
    </source>
</evidence>
<dbReference type="SMART" id="SM00271">
    <property type="entry name" value="DnaJ"/>
    <property type="match status" value="1"/>
</dbReference>
<sequence>MVADHPDHCATLGVKRGASNEELHAAYRRLALLHHPDRNRGNEEVATARFQEVQRAFEALRDTDERLAHSASESAQSDTTTTTTPGTKSSGGDPFAWFDASWGPSFSRKWNESAERREASSTFGATDWFDEKSWRSRSSSSTSQHPGFGVFGRLFTQLPPMPPLETRVERNRRGNNWRETRRSFRLFREI</sequence>
<dbReference type="Proteomes" id="UP000054516">
    <property type="component" value="Unassembled WGS sequence"/>
</dbReference>
<reference evidence="3" key="1">
    <citation type="submission" date="2016-03" db="EMBL/GenBank/DDBJ databases">
        <title>Draft genome sequence of Rosellinia necatrix.</title>
        <authorList>
            <person name="Kanematsu S."/>
        </authorList>
    </citation>
    <scope>NUCLEOTIDE SEQUENCE [LARGE SCALE GENOMIC DNA]</scope>
    <source>
        <strain evidence="3">W97</strain>
    </source>
</reference>
<evidence type="ECO:0000256" key="1">
    <source>
        <dbReference type="SAM" id="MobiDB-lite"/>
    </source>
</evidence>
<dbReference type="CDD" id="cd06257">
    <property type="entry name" value="DnaJ"/>
    <property type="match status" value="1"/>
</dbReference>
<keyword evidence="4" id="KW-1185">Reference proteome</keyword>
<feature type="region of interest" description="Disordered" evidence="1">
    <location>
        <begin position="65"/>
        <end position="94"/>
    </location>
</feature>
<organism evidence="3">
    <name type="scientific">Rosellinia necatrix</name>
    <name type="common">White root-rot fungus</name>
    <dbReference type="NCBI Taxonomy" id="77044"/>
    <lineage>
        <taxon>Eukaryota</taxon>
        <taxon>Fungi</taxon>
        <taxon>Dikarya</taxon>
        <taxon>Ascomycota</taxon>
        <taxon>Pezizomycotina</taxon>
        <taxon>Sordariomycetes</taxon>
        <taxon>Xylariomycetidae</taxon>
        <taxon>Xylariales</taxon>
        <taxon>Xylariaceae</taxon>
        <taxon>Rosellinia</taxon>
    </lineage>
</organism>
<evidence type="ECO:0000259" key="2">
    <source>
        <dbReference type="PROSITE" id="PS50076"/>
    </source>
</evidence>
<dbReference type="InterPro" id="IPR036869">
    <property type="entry name" value="J_dom_sf"/>
</dbReference>
<dbReference type="PANTHER" id="PTHR24074">
    <property type="entry name" value="CO-CHAPERONE PROTEIN DJLA"/>
    <property type="match status" value="1"/>
</dbReference>
<dbReference type="EMBL" id="DF977544">
    <property type="protein sequence ID" value="GAP92994.1"/>
    <property type="molecule type" value="Genomic_DNA"/>
</dbReference>
<dbReference type="OrthoDB" id="10250354at2759"/>
<dbReference type="Gene3D" id="1.10.287.110">
    <property type="entry name" value="DnaJ domain"/>
    <property type="match status" value="1"/>
</dbReference>
<dbReference type="AlphaFoldDB" id="A0A1W2TWI8"/>
<dbReference type="Pfam" id="PF00226">
    <property type="entry name" value="DnaJ"/>
    <property type="match status" value="1"/>
</dbReference>
<dbReference type="PROSITE" id="PS50076">
    <property type="entry name" value="DNAJ_2"/>
    <property type="match status" value="1"/>
</dbReference>
<dbReference type="InterPro" id="IPR050817">
    <property type="entry name" value="DjlA_DnaK_co-chaperone"/>
</dbReference>
<accession>A0A1W2TWI8</accession>
<feature type="domain" description="J" evidence="2">
    <location>
        <begin position="7"/>
        <end position="73"/>
    </location>
</feature>
<protein>
    <recommendedName>
        <fullName evidence="2">J domain-containing protein</fullName>
    </recommendedName>
</protein>
<proteinExistence type="predicted"/>
<dbReference type="PRINTS" id="PR00625">
    <property type="entry name" value="JDOMAIN"/>
</dbReference>
<dbReference type="STRING" id="77044.A0A1W2TWI8"/>